<dbReference type="SUPFAM" id="SSF51735">
    <property type="entry name" value="NAD(P)-binding Rossmann-fold domains"/>
    <property type="match status" value="1"/>
</dbReference>
<dbReference type="EMBL" id="ML996565">
    <property type="protein sequence ID" value="KAF2762455.1"/>
    <property type="molecule type" value="Genomic_DNA"/>
</dbReference>
<keyword evidence="6" id="KW-1185">Reference proteome</keyword>
<evidence type="ECO:0000256" key="2">
    <source>
        <dbReference type="ARBA" id="ARBA00011245"/>
    </source>
</evidence>
<dbReference type="OrthoDB" id="9992527at2759"/>
<dbReference type="InterPro" id="IPR011032">
    <property type="entry name" value="GroES-like_sf"/>
</dbReference>
<proteinExistence type="inferred from homology"/>
<evidence type="ECO:0000256" key="3">
    <source>
        <dbReference type="ARBA" id="ARBA00023002"/>
    </source>
</evidence>
<dbReference type="Pfam" id="PF00107">
    <property type="entry name" value="ADH_zinc_N"/>
    <property type="match status" value="1"/>
</dbReference>
<dbReference type="PANTHER" id="PTHR45348">
    <property type="entry name" value="HYPOTHETICAL OXIDOREDUCTASE (EUROFUNG)"/>
    <property type="match status" value="1"/>
</dbReference>
<dbReference type="InterPro" id="IPR013149">
    <property type="entry name" value="ADH-like_C"/>
</dbReference>
<evidence type="ECO:0000256" key="1">
    <source>
        <dbReference type="ARBA" id="ARBA00008072"/>
    </source>
</evidence>
<dbReference type="SMART" id="SM00829">
    <property type="entry name" value="PKS_ER"/>
    <property type="match status" value="1"/>
</dbReference>
<dbReference type="AlphaFoldDB" id="A0A6A6WJL0"/>
<dbReference type="Proteomes" id="UP000799437">
    <property type="component" value="Unassembled WGS sequence"/>
</dbReference>
<keyword evidence="3" id="KW-0560">Oxidoreductase</keyword>
<protein>
    <submittedName>
        <fullName evidence="5">GroES-like protein</fullName>
    </submittedName>
</protein>
<comment type="subunit">
    <text evidence="2">Monomer.</text>
</comment>
<dbReference type="Gene3D" id="3.40.50.720">
    <property type="entry name" value="NAD(P)-binding Rossmann-like Domain"/>
    <property type="match status" value="1"/>
</dbReference>
<dbReference type="CDD" id="cd08249">
    <property type="entry name" value="enoyl_reductase_like"/>
    <property type="match status" value="1"/>
</dbReference>
<dbReference type="Pfam" id="PF08240">
    <property type="entry name" value="ADH_N"/>
    <property type="match status" value="1"/>
</dbReference>
<evidence type="ECO:0000313" key="5">
    <source>
        <dbReference type="EMBL" id="KAF2762455.1"/>
    </source>
</evidence>
<reference evidence="5" key="1">
    <citation type="journal article" date="2020" name="Stud. Mycol.">
        <title>101 Dothideomycetes genomes: a test case for predicting lifestyles and emergence of pathogens.</title>
        <authorList>
            <person name="Haridas S."/>
            <person name="Albert R."/>
            <person name="Binder M."/>
            <person name="Bloem J."/>
            <person name="Labutti K."/>
            <person name="Salamov A."/>
            <person name="Andreopoulos B."/>
            <person name="Baker S."/>
            <person name="Barry K."/>
            <person name="Bills G."/>
            <person name="Bluhm B."/>
            <person name="Cannon C."/>
            <person name="Castanera R."/>
            <person name="Culley D."/>
            <person name="Daum C."/>
            <person name="Ezra D."/>
            <person name="Gonzalez J."/>
            <person name="Henrissat B."/>
            <person name="Kuo A."/>
            <person name="Liang C."/>
            <person name="Lipzen A."/>
            <person name="Lutzoni F."/>
            <person name="Magnuson J."/>
            <person name="Mondo S."/>
            <person name="Nolan M."/>
            <person name="Ohm R."/>
            <person name="Pangilinan J."/>
            <person name="Park H.-J."/>
            <person name="Ramirez L."/>
            <person name="Alfaro M."/>
            <person name="Sun H."/>
            <person name="Tritt A."/>
            <person name="Yoshinaga Y."/>
            <person name="Zwiers L.-H."/>
            <person name="Turgeon B."/>
            <person name="Goodwin S."/>
            <person name="Spatafora J."/>
            <person name="Crous P."/>
            <person name="Grigoriev I."/>
        </authorList>
    </citation>
    <scope>NUCLEOTIDE SEQUENCE</scope>
    <source>
        <strain evidence="5">CBS 121739</strain>
    </source>
</reference>
<gene>
    <name evidence="5" type="ORF">EJ05DRAFT_481390</name>
</gene>
<dbReference type="RefSeq" id="XP_033604906.1">
    <property type="nucleotide sequence ID" value="XM_033745064.1"/>
</dbReference>
<feature type="domain" description="Enoyl reductase (ER)" evidence="4">
    <location>
        <begin position="13"/>
        <end position="352"/>
    </location>
</feature>
<evidence type="ECO:0000259" key="4">
    <source>
        <dbReference type="SMART" id="SM00829"/>
    </source>
</evidence>
<dbReference type="InterPro" id="IPR047122">
    <property type="entry name" value="Trans-enoyl_RdTase-like"/>
</dbReference>
<accession>A0A6A6WJL0</accession>
<dbReference type="GeneID" id="54486118"/>
<dbReference type="InterPro" id="IPR036291">
    <property type="entry name" value="NAD(P)-bd_dom_sf"/>
</dbReference>
<dbReference type="SUPFAM" id="SSF50129">
    <property type="entry name" value="GroES-like"/>
    <property type="match status" value="1"/>
</dbReference>
<dbReference type="GO" id="GO:0016651">
    <property type="term" value="F:oxidoreductase activity, acting on NAD(P)H"/>
    <property type="evidence" value="ECO:0007669"/>
    <property type="project" value="InterPro"/>
</dbReference>
<comment type="similarity">
    <text evidence="1">Belongs to the zinc-containing alcohol dehydrogenase family.</text>
</comment>
<dbReference type="PANTHER" id="PTHR45348:SF2">
    <property type="entry name" value="ZINC-TYPE ALCOHOL DEHYDROGENASE-LIKE PROTEIN C2E1P3.01"/>
    <property type="match status" value="1"/>
</dbReference>
<organism evidence="5 6">
    <name type="scientific">Pseudovirgaria hyperparasitica</name>
    <dbReference type="NCBI Taxonomy" id="470096"/>
    <lineage>
        <taxon>Eukaryota</taxon>
        <taxon>Fungi</taxon>
        <taxon>Dikarya</taxon>
        <taxon>Ascomycota</taxon>
        <taxon>Pezizomycotina</taxon>
        <taxon>Dothideomycetes</taxon>
        <taxon>Dothideomycetes incertae sedis</taxon>
        <taxon>Acrospermales</taxon>
        <taxon>Acrospermaceae</taxon>
        <taxon>Pseudovirgaria</taxon>
    </lineage>
</organism>
<dbReference type="InterPro" id="IPR020843">
    <property type="entry name" value="ER"/>
</dbReference>
<name>A0A6A6WJL0_9PEZI</name>
<dbReference type="InterPro" id="IPR013154">
    <property type="entry name" value="ADH-like_N"/>
</dbReference>
<dbReference type="Gene3D" id="3.90.180.10">
    <property type="entry name" value="Medium-chain alcohol dehydrogenases, catalytic domain"/>
    <property type="match status" value="1"/>
</dbReference>
<evidence type="ECO:0000313" key="6">
    <source>
        <dbReference type="Proteomes" id="UP000799437"/>
    </source>
</evidence>
<sequence>MSTTKNLALVAYTDPVSLKQEELDLPSLGHHQVLVKISHVAQNPTDVQSYDNGALGPGAVYGCDFVGDVISTGSAVTRVSEGDTISALIWGGEIPGLGAYSHYTIADERICFKIPAGVGKAEAATIPLAAATAWLALFSSQSLGIPRVLEGEMQGKVPGRKGEAVRVLVWGGSSSVGQYAIQLAKLEGLTVLTTCSPRNFDLVKSLGADEVVDYNDADAVEKIKAFGQTDYVFDTIGTADSSEQSGLAIDGTGTLCTVRPGKALTEKVPKGVKVTDVLVWTVFLKEHKYKTFIWPPSKEDHELGAELFDRIPLLLTSSKLKPNAVLPLKGLDDVPKGFDLHRNKKISAQKIVYEL</sequence>